<feature type="domain" description="Disease resistance R13L4/SHOC-2-like LRR" evidence="9">
    <location>
        <begin position="439"/>
        <end position="631"/>
    </location>
</feature>
<evidence type="ECO:0000256" key="2">
    <source>
        <dbReference type="ARBA" id="ARBA00004496"/>
    </source>
</evidence>
<dbReference type="InterPro" id="IPR058922">
    <property type="entry name" value="WHD_DRP"/>
</dbReference>
<dbReference type="InterPro" id="IPR044974">
    <property type="entry name" value="Disease_R_plants"/>
</dbReference>
<feature type="domain" description="Disease resistance protein winged helix" evidence="8">
    <location>
        <begin position="299"/>
        <end position="370"/>
    </location>
</feature>
<name>A0ABY9DDL2_VITVI</name>
<evidence type="ECO:0000256" key="3">
    <source>
        <dbReference type="ARBA" id="ARBA00022490"/>
    </source>
</evidence>
<keyword evidence="6" id="KW-0611">Plant defense</keyword>
<proteinExistence type="predicted"/>
<dbReference type="SUPFAM" id="SSF52058">
    <property type="entry name" value="L domain-like"/>
    <property type="match status" value="1"/>
</dbReference>
<dbReference type="Pfam" id="PF23598">
    <property type="entry name" value="LRR_14"/>
    <property type="match status" value="1"/>
</dbReference>
<dbReference type="InterPro" id="IPR055414">
    <property type="entry name" value="LRR_R13L4/SHOC2-like"/>
</dbReference>
<accession>A0ABY9DDL2</accession>
<comment type="subcellular location">
    <subcellularLocation>
        <location evidence="2">Cytoplasm</location>
    </subcellularLocation>
</comment>
<evidence type="ECO:0000256" key="6">
    <source>
        <dbReference type="ARBA" id="ARBA00022821"/>
    </source>
</evidence>
<dbReference type="InterPro" id="IPR036388">
    <property type="entry name" value="WH-like_DNA-bd_sf"/>
</dbReference>
<gene>
    <name evidence="10" type="ORF">VitviT2T_023246</name>
</gene>
<dbReference type="Gene3D" id="1.10.8.430">
    <property type="entry name" value="Helical domain of apoptotic protease-activating factors"/>
    <property type="match status" value="1"/>
</dbReference>
<dbReference type="InterPro" id="IPR002182">
    <property type="entry name" value="NB-ARC"/>
</dbReference>
<keyword evidence="11" id="KW-1185">Reference proteome</keyword>
<feature type="domain" description="NB-ARC" evidence="7">
    <location>
        <begin position="46"/>
        <end position="214"/>
    </location>
</feature>
<dbReference type="Gene3D" id="3.40.50.300">
    <property type="entry name" value="P-loop containing nucleotide triphosphate hydrolases"/>
    <property type="match status" value="1"/>
</dbReference>
<dbReference type="Proteomes" id="UP001227230">
    <property type="component" value="Chromosome 15"/>
</dbReference>
<dbReference type="PRINTS" id="PR00364">
    <property type="entry name" value="DISEASERSIST"/>
</dbReference>
<protein>
    <recommendedName>
        <fullName evidence="12">NB-ARC domain-containing protein</fullName>
    </recommendedName>
</protein>
<keyword evidence="3" id="KW-0963">Cytoplasm</keyword>
<evidence type="ECO:0000313" key="10">
    <source>
        <dbReference type="EMBL" id="WKA05271.1"/>
    </source>
</evidence>
<evidence type="ECO:0000313" key="11">
    <source>
        <dbReference type="Proteomes" id="UP001227230"/>
    </source>
</evidence>
<reference evidence="10 11" key="1">
    <citation type="journal article" date="2023" name="Hortic Res">
        <title>The complete reference genome for grapevine (Vitis vinifera L.) genetics and breeding.</title>
        <authorList>
            <person name="Shi X."/>
            <person name="Cao S."/>
            <person name="Wang X."/>
            <person name="Huang S."/>
            <person name="Wang Y."/>
            <person name="Liu Z."/>
            <person name="Liu W."/>
            <person name="Leng X."/>
            <person name="Peng Y."/>
            <person name="Wang N."/>
            <person name="Wang Y."/>
            <person name="Ma Z."/>
            <person name="Xu X."/>
            <person name="Zhang F."/>
            <person name="Xue H."/>
            <person name="Zhong H."/>
            <person name="Wang Y."/>
            <person name="Zhang K."/>
            <person name="Velt A."/>
            <person name="Avia K."/>
            <person name="Holtgrawe D."/>
            <person name="Grimplet J."/>
            <person name="Matus J.T."/>
            <person name="Ware D."/>
            <person name="Wu X."/>
            <person name="Wang H."/>
            <person name="Liu C."/>
            <person name="Fang Y."/>
            <person name="Rustenholz C."/>
            <person name="Cheng Z."/>
            <person name="Xiao H."/>
            <person name="Zhou Y."/>
        </authorList>
    </citation>
    <scope>NUCLEOTIDE SEQUENCE [LARGE SCALE GENOMIC DNA]</scope>
    <source>
        <strain evidence="11">cv. Pinot noir / PN40024</strain>
        <tissue evidence="10">Leaf</tissue>
    </source>
</reference>
<dbReference type="Gene3D" id="1.10.10.10">
    <property type="entry name" value="Winged helix-like DNA-binding domain superfamily/Winged helix DNA-binding domain"/>
    <property type="match status" value="1"/>
</dbReference>
<evidence type="ECO:0000259" key="7">
    <source>
        <dbReference type="Pfam" id="PF00931"/>
    </source>
</evidence>
<dbReference type="InterPro" id="IPR027417">
    <property type="entry name" value="P-loop_NTPase"/>
</dbReference>
<evidence type="ECO:0000256" key="4">
    <source>
        <dbReference type="ARBA" id="ARBA00022667"/>
    </source>
</evidence>
<dbReference type="Pfam" id="PF00931">
    <property type="entry name" value="NB-ARC"/>
    <property type="match status" value="1"/>
</dbReference>
<dbReference type="InterPro" id="IPR032675">
    <property type="entry name" value="LRR_dom_sf"/>
</dbReference>
<dbReference type="Gene3D" id="3.80.10.10">
    <property type="entry name" value="Ribonuclease Inhibitor"/>
    <property type="match status" value="1"/>
</dbReference>
<dbReference type="PANTHER" id="PTHR23155">
    <property type="entry name" value="DISEASE RESISTANCE PROTEIN RP"/>
    <property type="match status" value="1"/>
</dbReference>
<dbReference type="InterPro" id="IPR042197">
    <property type="entry name" value="Apaf_helical"/>
</dbReference>
<evidence type="ECO:0008006" key="12">
    <source>
        <dbReference type="Google" id="ProtNLM"/>
    </source>
</evidence>
<dbReference type="EMBL" id="CP126662">
    <property type="protein sequence ID" value="WKA05271.1"/>
    <property type="molecule type" value="Genomic_DNA"/>
</dbReference>
<evidence type="ECO:0000259" key="8">
    <source>
        <dbReference type="Pfam" id="PF23559"/>
    </source>
</evidence>
<dbReference type="PANTHER" id="PTHR23155:SF1152">
    <property type="entry name" value="AAA+ ATPASE DOMAIN-CONTAINING PROTEIN"/>
    <property type="match status" value="1"/>
</dbReference>
<comment type="function">
    <text evidence="1">Confers resistance to late blight (Phytophthora infestans) races carrying the avirulence gene Avr1. Resistance proteins guard the plant against pathogens that contain an appropriate avirulence protein via an indirect interaction with this avirulence protein. That triggers a defense system including the hypersensitive response, which restricts the pathogen growth.</text>
</comment>
<evidence type="ECO:0000256" key="5">
    <source>
        <dbReference type="ARBA" id="ARBA00022737"/>
    </source>
</evidence>
<keyword evidence="4" id="KW-0381">Hypersensitive response</keyword>
<dbReference type="SUPFAM" id="SSF52540">
    <property type="entry name" value="P-loop containing nucleoside triphosphate hydrolases"/>
    <property type="match status" value="1"/>
</dbReference>
<organism evidence="10 11">
    <name type="scientific">Vitis vinifera</name>
    <name type="common">Grape</name>
    <dbReference type="NCBI Taxonomy" id="29760"/>
    <lineage>
        <taxon>Eukaryota</taxon>
        <taxon>Viridiplantae</taxon>
        <taxon>Streptophyta</taxon>
        <taxon>Embryophyta</taxon>
        <taxon>Tracheophyta</taxon>
        <taxon>Spermatophyta</taxon>
        <taxon>Magnoliopsida</taxon>
        <taxon>eudicotyledons</taxon>
        <taxon>Gunneridae</taxon>
        <taxon>Pentapetalae</taxon>
        <taxon>rosids</taxon>
        <taxon>Vitales</taxon>
        <taxon>Vitaceae</taxon>
        <taxon>Viteae</taxon>
        <taxon>Vitis</taxon>
    </lineage>
</organism>
<evidence type="ECO:0000256" key="1">
    <source>
        <dbReference type="ARBA" id="ARBA00002074"/>
    </source>
</evidence>
<evidence type="ECO:0000259" key="9">
    <source>
        <dbReference type="Pfam" id="PF23598"/>
    </source>
</evidence>
<dbReference type="Pfam" id="PF23559">
    <property type="entry name" value="WHD_DRP"/>
    <property type="match status" value="1"/>
</dbReference>
<keyword evidence="5" id="KW-0677">Repeat</keyword>
<sequence length="666" mass="76339">MEDLRAYEPGSSSGFATTSERYSNQMVARKEKRLPTVEETNVVGMKNDVEAVKGKLLEGAMERVVVAIWGMGGLGKTTLAKKVYNDRDIQNHFCYRAWVYVSQEYNIRELLLGIANCVTTLTDEQKRKNENELGEEVYKCLQGKRNLIVLDDIWNTDVWRGLSSYFPAESNKSRVLITTRREDIVVDAHSDCYKLQLLGEKESWELFLNKVGTRAVLTWPGLEEFKKEIVAKCKGLPLTIVVLGGLLSLKDLTRDSWLKVLKSMDWHLSQGPDSCLGILALSYNDLPSYLKPCFLYCGVFPEDSEIKATKLIRLWVAEGFVQKRGKETLEDVAEDYLYELIQRSMIQVADTRDDGRVKSCRIHDLLRDLAISEAKEEKLFEVAENIDVEVLPTSVRRLISSNISQTNSPHLKNSNIRSLILNRSIDEGDEGGDWLKDNNLGKLTHHLKQLKLNLYFRREFKEGSFRSMAQLTGLQKLKLVTDNFIESEGLSTSTTILFPGLECLYKLHLVGTIRKLPVETTLYPPNLMQLKLLYTKMEEDPMPILGRLPNLRILTLLQDPYVGTEMNCNHEGFLRLEFLQMQELWSLEDLSVEEGAMPNLKTLKIKCCDKMRKFPDGLLQLKKLQRLNLYEVSQELMSEVLETQGEDWNRIRHIITSQVPPPIRGY</sequence>